<dbReference type="GO" id="GO:0005886">
    <property type="term" value="C:plasma membrane"/>
    <property type="evidence" value="ECO:0007669"/>
    <property type="project" value="TreeGrafter"/>
</dbReference>
<feature type="transmembrane region" description="Helical" evidence="7">
    <location>
        <begin position="180"/>
        <end position="205"/>
    </location>
</feature>
<sequence length="555" mass="60321">MSTNISTQDDEPKSQHGIVFQDIECTAGGEGHGKHNDQVETTTRLRSLFWPNSLSTSKEGVVYDNHSKENPKWYQKLIDAYQKLIDAGVEENGIQPVPIEGRTSTQYNQLFTVFFTGLLCLLPVPTGMLATLEFGLSLRDASLIILFFALLTCLPPAFMGIGGMETGMRQFVQARYSFGLYLVIIPLLLNAATITGFTLMSAIAGGQTLAAVNPSHVSVNVGIVITCLVAFGVSLLGFHFVHFWNRWTWIPNLIALVITVGCGGRYLHLQSEPAAPATASQVLNLGSLIAGYFLTFGGMVGDYSIYHNPRGALRFKSFSARARIFTYLYLGLFLPSVPLFILGAAIGGAVPQVPAWQAAYASTGIGGVMMEMLAPAGGFGKFVMVVLALSVIGNIAISMYTISLNLEMLLPPLPPKVRVHRFVFILVTMAVMIPLAVRTAKEWQTSLINFLSVIGYWSACFDAVLILELVVFRKMDYASVDHAIWNVGRKLPPGVAALGASILSWALVVPGMAQSWYVGPIGKRTGDIGVEVAFVVTGLLYLPLRWLEIKIRGGF</sequence>
<dbReference type="GO" id="GO:0022857">
    <property type="term" value="F:transmembrane transporter activity"/>
    <property type="evidence" value="ECO:0007669"/>
    <property type="project" value="InterPro"/>
</dbReference>
<evidence type="ECO:0000256" key="5">
    <source>
        <dbReference type="ARBA" id="ARBA00022989"/>
    </source>
</evidence>
<evidence type="ECO:0000256" key="2">
    <source>
        <dbReference type="ARBA" id="ARBA00008974"/>
    </source>
</evidence>
<keyword evidence="4 7" id="KW-0812">Transmembrane</keyword>
<dbReference type="GeneID" id="87860247"/>
<dbReference type="InterPro" id="IPR001248">
    <property type="entry name" value="Pur-cyt_permease"/>
</dbReference>
<keyword evidence="5 7" id="KW-1133">Transmembrane helix</keyword>
<reference evidence="8" key="1">
    <citation type="journal article" date="2023" name="Mol. Phylogenet. Evol.">
        <title>Genome-scale phylogeny and comparative genomics of the fungal order Sordariales.</title>
        <authorList>
            <person name="Hensen N."/>
            <person name="Bonometti L."/>
            <person name="Westerberg I."/>
            <person name="Brannstrom I.O."/>
            <person name="Guillou S."/>
            <person name="Cros-Aarteil S."/>
            <person name="Calhoun S."/>
            <person name="Haridas S."/>
            <person name="Kuo A."/>
            <person name="Mondo S."/>
            <person name="Pangilinan J."/>
            <person name="Riley R."/>
            <person name="LaButti K."/>
            <person name="Andreopoulos B."/>
            <person name="Lipzen A."/>
            <person name="Chen C."/>
            <person name="Yan M."/>
            <person name="Daum C."/>
            <person name="Ng V."/>
            <person name="Clum A."/>
            <person name="Steindorff A."/>
            <person name="Ohm R.A."/>
            <person name="Martin F."/>
            <person name="Silar P."/>
            <person name="Natvig D.O."/>
            <person name="Lalanne C."/>
            <person name="Gautier V."/>
            <person name="Ament-Velasquez S.L."/>
            <person name="Kruys A."/>
            <person name="Hutchinson M.I."/>
            <person name="Powell A.J."/>
            <person name="Barry K."/>
            <person name="Miller A.N."/>
            <person name="Grigoriev I.V."/>
            <person name="Debuchy R."/>
            <person name="Gladieux P."/>
            <person name="Hiltunen Thoren M."/>
            <person name="Johannesson H."/>
        </authorList>
    </citation>
    <scope>NUCLEOTIDE SEQUENCE</scope>
    <source>
        <strain evidence="8">CBS 560.94</strain>
    </source>
</reference>
<keyword evidence="6 7" id="KW-0472">Membrane</keyword>
<evidence type="ECO:0000256" key="3">
    <source>
        <dbReference type="ARBA" id="ARBA00022448"/>
    </source>
</evidence>
<dbReference type="EMBL" id="JAUEPP010000007">
    <property type="protein sequence ID" value="KAK3339321.1"/>
    <property type="molecule type" value="Genomic_DNA"/>
</dbReference>
<feature type="transmembrane region" description="Helical" evidence="7">
    <location>
        <begin position="217"/>
        <end position="238"/>
    </location>
</feature>
<feature type="transmembrane region" description="Helical" evidence="7">
    <location>
        <begin position="379"/>
        <end position="402"/>
    </location>
</feature>
<keyword evidence="3" id="KW-0813">Transport</keyword>
<gene>
    <name evidence="8" type="ORF">B0H65DRAFT_296782</name>
</gene>
<feature type="transmembrane region" description="Helical" evidence="7">
    <location>
        <begin position="446"/>
        <end position="471"/>
    </location>
</feature>
<accession>A0AAE0MP28</accession>
<feature type="transmembrane region" description="Helical" evidence="7">
    <location>
        <begin position="422"/>
        <end position="440"/>
    </location>
</feature>
<protein>
    <submittedName>
        <fullName evidence="8">Permease for cytosine/purines, uracil, thiamine, allantoin-domain-containing protein</fullName>
    </submittedName>
</protein>
<dbReference type="Gene3D" id="1.10.4160.10">
    <property type="entry name" value="Hydantoin permease"/>
    <property type="match status" value="1"/>
</dbReference>
<comment type="similarity">
    <text evidence="2">Belongs to the purine-cytosine permease (2.A.39) family.</text>
</comment>
<feature type="transmembrane region" description="Helical" evidence="7">
    <location>
        <begin position="327"/>
        <end position="350"/>
    </location>
</feature>
<feature type="transmembrane region" description="Helical" evidence="7">
    <location>
        <begin position="110"/>
        <end position="129"/>
    </location>
</feature>
<evidence type="ECO:0000256" key="1">
    <source>
        <dbReference type="ARBA" id="ARBA00004141"/>
    </source>
</evidence>
<dbReference type="RefSeq" id="XP_062678681.1">
    <property type="nucleotide sequence ID" value="XM_062823093.1"/>
</dbReference>
<dbReference type="PANTHER" id="PTHR31806">
    <property type="entry name" value="PURINE-CYTOSINE PERMEASE FCY2-RELATED"/>
    <property type="match status" value="1"/>
</dbReference>
<dbReference type="Proteomes" id="UP001278500">
    <property type="component" value="Unassembled WGS sequence"/>
</dbReference>
<keyword evidence="9" id="KW-1185">Reference proteome</keyword>
<dbReference type="AlphaFoldDB" id="A0AAE0MP28"/>
<evidence type="ECO:0000256" key="4">
    <source>
        <dbReference type="ARBA" id="ARBA00022692"/>
    </source>
</evidence>
<dbReference type="Pfam" id="PF02133">
    <property type="entry name" value="Transp_cyt_pur"/>
    <property type="match status" value="1"/>
</dbReference>
<evidence type="ECO:0000256" key="6">
    <source>
        <dbReference type="ARBA" id="ARBA00023136"/>
    </source>
</evidence>
<feature type="transmembrane region" description="Helical" evidence="7">
    <location>
        <begin position="288"/>
        <end position="306"/>
    </location>
</feature>
<proteinExistence type="inferred from homology"/>
<feature type="transmembrane region" description="Helical" evidence="7">
    <location>
        <begin position="141"/>
        <end position="159"/>
    </location>
</feature>
<name>A0AAE0MP28_9PEZI</name>
<feature type="transmembrane region" description="Helical" evidence="7">
    <location>
        <begin position="528"/>
        <end position="547"/>
    </location>
</feature>
<comment type="subcellular location">
    <subcellularLocation>
        <location evidence="1">Membrane</location>
        <topology evidence="1">Multi-pass membrane protein</topology>
    </subcellularLocation>
</comment>
<comment type="caution">
    <text evidence="8">The sequence shown here is derived from an EMBL/GenBank/DDBJ whole genome shotgun (WGS) entry which is preliminary data.</text>
</comment>
<reference evidence="8" key="2">
    <citation type="submission" date="2023-06" db="EMBL/GenBank/DDBJ databases">
        <authorList>
            <consortium name="Lawrence Berkeley National Laboratory"/>
            <person name="Haridas S."/>
            <person name="Hensen N."/>
            <person name="Bonometti L."/>
            <person name="Westerberg I."/>
            <person name="Brannstrom I.O."/>
            <person name="Guillou S."/>
            <person name="Cros-Aarteil S."/>
            <person name="Calhoun S."/>
            <person name="Kuo A."/>
            <person name="Mondo S."/>
            <person name="Pangilinan J."/>
            <person name="Riley R."/>
            <person name="Labutti K."/>
            <person name="Andreopoulos B."/>
            <person name="Lipzen A."/>
            <person name="Chen C."/>
            <person name="Yanf M."/>
            <person name="Daum C."/>
            <person name="Ng V."/>
            <person name="Clum A."/>
            <person name="Steindorff A."/>
            <person name="Ohm R."/>
            <person name="Martin F."/>
            <person name="Silar P."/>
            <person name="Natvig D."/>
            <person name="Lalanne C."/>
            <person name="Gautier V."/>
            <person name="Ament-Velasquez S.L."/>
            <person name="Kruys A."/>
            <person name="Hutchinson M.I."/>
            <person name="Powell A.J."/>
            <person name="Barry K."/>
            <person name="Miller A.N."/>
            <person name="Grigoriev I.V."/>
            <person name="Debuchy R."/>
            <person name="Gladieux P."/>
            <person name="Thoren M.H."/>
            <person name="Johannesson H."/>
        </authorList>
    </citation>
    <scope>NUCLEOTIDE SEQUENCE</scope>
    <source>
        <strain evidence="8">CBS 560.94</strain>
    </source>
</reference>
<dbReference type="InterPro" id="IPR026030">
    <property type="entry name" value="Pur-cyt_permease_Fcy2/21/22"/>
</dbReference>
<feature type="transmembrane region" description="Helical" evidence="7">
    <location>
        <begin position="491"/>
        <end position="508"/>
    </location>
</feature>
<evidence type="ECO:0000256" key="7">
    <source>
        <dbReference type="SAM" id="Phobius"/>
    </source>
</evidence>
<feature type="transmembrane region" description="Helical" evidence="7">
    <location>
        <begin position="250"/>
        <end position="268"/>
    </location>
</feature>
<organism evidence="8 9">
    <name type="scientific">Neurospora tetraspora</name>
    <dbReference type="NCBI Taxonomy" id="94610"/>
    <lineage>
        <taxon>Eukaryota</taxon>
        <taxon>Fungi</taxon>
        <taxon>Dikarya</taxon>
        <taxon>Ascomycota</taxon>
        <taxon>Pezizomycotina</taxon>
        <taxon>Sordariomycetes</taxon>
        <taxon>Sordariomycetidae</taxon>
        <taxon>Sordariales</taxon>
        <taxon>Sordariaceae</taxon>
        <taxon>Neurospora</taxon>
    </lineage>
</organism>
<dbReference type="PANTHER" id="PTHR31806:SF5">
    <property type="entry name" value="PURINE-CYTOSINE PERMEASE FCY21"/>
    <property type="match status" value="1"/>
</dbReference>
<evidence type="ECO:0000313" key="9">
    <source>
        <dbReference type="Proteomes" id="UP001278500"/>
    </source>
</evidence>
<dbReference type="PIRSF" id="PIRSF002744">
    <property type="entry name" value="Pur-cyt_permease"/>
    <property type="match status" value="1"/>
</dbReference>
<evidence type="ECO:0000313" key="8">
    <source>
        <dbReference type="EMBL" id="KAK3339321.1"/>
    </source>
</evidence>